<keyword evidence="3" id="KW-1185">Reference proteome</keyword>
<dbReference type="EMBL" id="WIXP02000015">
    <property type="protein sequence ID" value="KAF6199355.1"/>
    <property type="molecule type" value="Genomic_DNA"/>
</dbReference>
<reference evidence="2" key="1">
    <citation type="journal article" date="2021" name="Mol. Ecol. Resour.">
        <title>Apolygus lucorum genome provides insights into omnivorousness and mesophyll feeding.</title>
        <authorList>
            <person name="Liu Y."/>
            <person name="Liu H."/>
            <person name="Wang H."/>
            <person name="Huang T."/>
            <person name="Liu B."/>
            <person name="Yang B."/>
            <person name="Yin L."/>
            <person name="Li B."/>
            <person name="Zhang Y."/>
            <person name="Zhang S."/>
            <person name="Jiang F."/>
            <person name="Zhang X."/>
            <person name="Ren Y."/>
            <person name="Wang B."/>
            <person name="Wang S."/>
            <person name="Lu Y."/>
            <person name="Wu K."/>
            <person name="Fan W."/>
            <person name="Wang G."/>
        </authorList>
    </citation>
    <scope>NUCLEOTIDE SEQUENCE</scope>
    <source>
        <strain evidence="2">12Hb</strain>
    </source>
</reference>
<keyword evidence="1" id="KW-0732">Signal</keyword>
<evidence type="ECO:0000313" key="3">
    <source>
        <dbReference type="Proteomes" id="UP000466442"/>
    </source>
</evidence>
<name>A0A8S9WVK3_APOLU</name>
<feature type="signal peptide" evidence="1">
    <location>
        <begin position="1"/>
        <end position="23"/>
    </location>
</feature>
<proteinExistence type="predicted"/>
<dbReference type="Proteomes" id="UP000466442">
    <property type="component" value="Unassembled WGS sequence"/>
</dbReference>
<evidence type="ECO:0008006" key="4">
    <source>
        <dbReference type="Google" id="ProtNLM"/>
    </source>
</evidence>
<dbReference type="AlphaFoldDB" id="A0A8S9WVK3"/>
<feature type="chain" id="PRO_5035802733" description="Cystatin domain-containing protein" evidence="1">
    <location>
        <begin position="24"/>
        <end position="300"/>
    </location>
</feature>
<protein>
    <recommendedName>
        <fullName evidence="4">Cystatin domain-containing protein</fullName>
    </recommendedName>
</protein>
<evidence type="ECO:0000256" key="1">
    <source>
        <dbReference type="SAM" id="SignalP"/>
    </source>
</evidence>
<evidence type="ECO:0000313" key="2">
    <source>
        <dbReference type="EMBL" id="KAF6199355.1"/>
    </source>
</evidence>
<accession>A0A8S9WVK3</accession>
<organism evidence="2 3">
    <name type="scientific">Apolygus lucorum</name>
    <name type="common">Small green plant bug</name>
    <name type="synonym">Lygocoris lucorum</name>
    <dbReference type="NCBI Taxonomy" id="248454"/>
    <lineage>
        <taxon>Eukaryota</taxon>
        <taxon>Metazoa</taxon>
        <taxon>Ecdysozoa</taxon>
        <taxon>Arthropoda</taxon>
        <taxon>Hexapoda</taxon>
        <taxon>Insecta</taxon>
        <taxon>Pterygota</taxon>
        <taxon>Neoptera</taxon>
        <taxon>Paraneoptera</taxon>
        <taxon>Hemiptera</taxon>
        <taxon>Heteroptera</taxon>
        <taxon>Panheteroptera</taxon>
        <taxon>Cimicomorpha</taxon>
        <taxon>Miridae</taxon>
        <taxon>Mirini</taxon>
        <taxon>Apolygus</taxon>
    </lineage>
</organism>
<gene>
    <name evidence="2" type="ORF">GE061_007381</name>
</gene>
<sequence length="300" mass="34712">MFGMFGNWTFFWIVVSLLMVANSADPWAYKQYALKVAERRGLKVERVVNMAIQEKNGIKRILILYSVLKHSCVLQINTDKDSKKPNSISCKRFILGNLRSLKGRFDKRYLPMELKATVIAFISLIVVVSADYSGPHTKFVMKVADRRSITIEKIINVVVQRAANGNRRFIAYYTFKGYGCLMNIRMLNGEKKPEDMTKYLGLHLAVFFLFVSWEFGIAEEQNDRKQALRERRSLCSRIARSRGFEPFRILKIAKQDTGSEQNIVLTMMYKVADGINCMMYLFFEKEMCFDCVTQVQTACQ</sequence>
<comment type="caution">
    <text evidence="2">The sequence shown here is derived from an EMBL/GenBank/DDBJ whole genome shotgun (WGS) entry which is preliminary data.</text>
</comment>